<feature type="compositionally biased region" description="Polar residues" evidence="1">
    <location>
        <begin position="71"/>
        <end position="80"/>
    </location>
</feature>
<feature type="compositionally biased region" description="Low complexity" evidence="1">
    <location>
        <begin position="45"/>
        <end position="70"/>
    </location>
</feature>
<keyword evidence="2" id="KW-0472">Membrane</keyword>
<keyword evidence="2" id="KW-0812">Transmembrane</keyword>
<evidence type="ECO:0000313" key="3">
    <source>
        <dbReference type="EMBL" id="PAV23558.1"/>
    </source>
</evidence>
<dbReference type="Proteomes" id="UP000217199">
    <property type="component" value="Unassembled WGS sequence"/>
</dbReference>
<organism evidence="3 4">
    <name type="scientific">Pyrrhoderma noxium</name>
    <dbReference type="NCBI Taxonomy" id="2282107"/>
    <lineage>
        <taxon>Eukaryota</taxon>
        <taxon>Fungi</taxon>
        <taxon>Dikarya</taxon>
        <taxon>Basidiomycota</taxon>
        <taxon>Agaricomycotina</taxon>
        <taxon>Agaricomycetes</taxon>
        <taxon>Hymenochaetales</taxon>
        <taxon>Hymenochaetaceae</taxon>
        <taxon>Pyrrhoderma</taxon>
    </lineage>
</organism>
<comment type="caution">
    <text evidence="3">The sequence shown here is derived from an EMBL/GenBank/DDBJ whole genome shotgun (WGS) entry which is preliminary data.</text>
</comment>
<evidence type="ECO:0000256" key="1">
    <source>
        <dbReference type="SAM" id="MobiDB-lite"/>
    </source>
</evidence>
<feature type="region of interest" description="Disordered" evidence="1">
    <location>
        <begin position="32"/>
        <end position="100"/>
    </location>
</feature>
<dbReference type="InParanoid" id="A0A286UVF4"/>
<feature type="compositionally biased region" description="Basic and acidic residues" evidence="1">
    <location>
        <begin position="172"/>
        <end position="187"/>
    </location>
</feature>
<evidence type="ECO:0000256" key="2">
    <source>
        <dbReference type="SAM" id="Phobius"/>
    </source>
</evidence>
<proteinExistence type="predicted"/>
<evidence type="ECO:0000313" key="4">
    <source>
        <dbReference type="Proteomes" id="UP000217199"/>
    </source>
</evidence>
<dbReference type="EMBL" id="NBII01000001">
    <property type="protein sequence ID" value="PAV23558.1"/>
    <property type="molecule type" value="Genomic_DNA"/>
</dbReference>
<keyword evidence="2" id="KW-1133">Transmembrane helix</keyword>
<keyword evidence="4" id="KW-1185">Reference proteome</keyword>
<name>A0A286UVF4_9AGAM</name>
<sequence length="223" mass="24239">MHQISTTSLLVFFPLHFHSPLPVRVKDLASSSCHSKNQGTKTKDQSSSYTDSQLSSTGTNSSNVMTSTTSLPQSATSTEGPQPLTPLGIQSQSPSPSPLGVDKQAKFSIVGGVIGGLALLFLFFFLIRFLILRRRRARTPASAEFVNQDTQDYHWPIVGSGKFSNSLSDSHGVTRQESEDDGDRPPRFSEIPSSYPYSRPELLSGTTSLTDPERVNTGRGYAV</sequence>
<gene>
    <name evidence="3" type="ORF">PNOK_0062600</name>
</gene>
<dbReference type="AlphaFoldDB" id="A0A286UVF4"/>
<feature type="region of interest" description="Disordered" evidence="1">
    <location>
        <begin position="166"/>
        <end position="223"/>
    </location>
</feature>
<feature type="transmembrane region" description="Helical" evidence="2">
    <location>
        <begin position="107"/>
        <end position="131"/>
    </location>
</feature>
<accession>A0A286UVF4</accession>
<reference evidence="3 4" key="1">
    <citation type="journal article" date="2017" name="Mol. Ecol.">
        <title>Comparative and population genomic landscape of Phellinus noxius: A hypervariable fungus causing root rot in trees.</title>
        <authorList>
            <person name="Chung C.L."/>
            <person name="Lee T.J."/>
            <person name="Akiba M."/>
            <person name="Lee H.H."/>
            <person name="Kuo T.H."/>
            <person name="Liu D."/>
            <person name="Ke H.M."/>
            <person name="Yokoi T."/>
            <person name="Roa M.B."/>
            <person name="Lu M.J."/>
            <person name="Chang Y.Y."/>
            <person name="Ann P.J."/>
            <person name="Tsai J.N."/>
            <person name="Chen C.Y."/>
            <person name="Tzean S.S."/>
            <person name="Ota Y."/>
            <person name="Hattori T."/>
            <person name="Sahashi N."/>
            <person name="Liou R.F."/>
            <person name="Kikuchi T."/>
            <person name="Tsai I.J."/>
        </authorList>
    </citation>
    <scope>NUCLEOTIDE SEQUENCE [LARGE SCALE GENOMIC DNA]</scope>
    <source>
        <strain evidence="3 4">FFPRI411160</strain>
    </source>
</reference>
<protein>
    <submittedName>
        <fullName evidence="3">Uncharacterized protein</fullName>
    </submittedName>
</protein>